<keyword evidence="3" id="KW-0862">Zinc</keyword>
<feature type="compositionally biased region" description="Basic and acidic residues" evidence="5">
    <location>
        <begin position="31"/>
        <end position="41"/>
    </location>
</feature>
<organism evidence="7">
    <name type="scientific">Siphoviridae sp. ctwDU14</name>
    <dbReference type="NCBI Taxonomy" id="2825726"/>
    <lineage>
        <taxon>Viruses</taxon>
        <taxon>Duplodnaviria</taxon>
        <taxon>Heunggongvirae</taxon>
        <taxon>Uroviricota</taxon>
        <taxon>Caudoviricetes</taxon>
    </lineage>
</organism>
<reference evidence="7" key="1">
    <citation type="journal article" date="2021" name="Proc. Natl. Acad. Sci. U.S.A.">
        <title>A Catalog of Tens of Thousands of Viruses from Human Metagenomes Reveals Hidden Associations with Chronic Diseases.</title>
        <authorList>
            <person name="Tisza M.J."/>
            <person name="Buck C.B."/>
        </authorList>
    </citation>
    <scope>NUCLEOTIDE SEQUENCE</scope>
    <source>
        <strain evidence="7">CtwDU14</strain>
    </source>
</reference>
<protein>
    <submittedName>
        <fullName evidence="7">C2H2 type zinc-finger protein</fullName>
    </submittedName>
</protein>
<evidence type="ECO:0000256" key="2">
    <source>
        <dbReference type="ARBA" id="ARBA00022771"/>
    </source>
</evidence>
<accession>A0A8S5PFF4</accession>
<dbReference type="InterPro" id="IPR036236">
    <property type="entry name" value="Znf_C2H2_sf"/>
</dbReference>
<feature type="domain" description="C2H2-type" evidence="6">
    <location>
        <begin position="15"/>
        <end position="43"/>
    </location>
</feature>
<dbReference type="Pfam" id="PF12171">
    <property type="entry name" value="zf-C2H2_jaz"/>
    <property type="match status" value="1"/>
</dbReference>
<keyword evidence="2 4" id="KW-0863">Zinc-finger</keyword>
<name>A0A8S5PFF4_9CAUD</name>
<dbReference type="EMBL" id="BK015421">
    <property type="protein sequence ID" value="DAE05911.1"/>
    <property type="molecule type" value="Genomic_DNA"/>
</dbReference>
<dbReference type="InterPro" id="IPR022755">
    <property type="entry name" value="Znf_C2H2_jaz"/>
</dbReference>
<evidence type="ECO:0000256" key="3">
    <source>
        <dbReference type="ARBA" id="ARBA00022833"/>
    </source>
</evidence>
<dbReference type="SUPFAM" id="SSF57667">
    <property type="entry name" value="beta-beta-alpha zinc fingers"/>
    <property type="match status" value="1"/>
</dbReference>
<dbReference type="PROSITE" id="PS50157">
    <property type="entry name" value="ZINC_FINGER_C2H2_2"/>
    <property type="match status" value="1"/>
</dbReference>
<dbReference type="InterPro" id="IPR013087">
    <property type="entry name" value="Znf_C2H2_type"/>
</dbReference>
<evidence type="ECO:0000256" key="5">
    <source>
        <dbReference type="SAM" id="MobiDB-lite"/>
    </source>
</evidence>
<dbReference type="GO" id="GO:0008270">
    <property type="term" value="F:zinc ion binding"/>
    <property type="evidence" value="ECO:0007669"/>
    <property type="project" value="UniProtKB-KW"/>
</dbReference>
<evidence type="ECO:0000259" key="6">
    <source>
        <dbReference type="PROSITE" id="PS50157"/>
    </source>
</evidence>
<sequence>MRVVGLILPSEEQVFACPHCGKNYKSDAALDKHIKDKHPEAVEQPGEADTEE</sequence>
<feature type="region of interest" description="Disordered" evidence="5">
    <location>
        <begin position="31"/>
        <end position="52"/>
    </location>
</feature>
<proteinExistence type="predicted"/>
<evidence type="ECO:0000256" key="1">
    <source>
        <dbReference type="ARBA" id="ARBA00022723"/>
    </source>
</evidence>
<evidence type="ECO:0000313" key="7">
    <source>
        <dbReference type="EMBL" id="DAE05911.1"/>
    </source>
</evidence>
<dbReference type="PROSITE" id="PS00028">
    <property type="entry name" value="ZINC_FINGER_C2H2_1"/>
    <property type="match status" value="1"/>
</dbReference>
<dbReference type="SMART" id="SM00355">
    <property type="entry name" value="ZnF_C2H2"/>
    <property type="match status" value="1"/>
</dbReference>
<evidence type="ECO:0000256" key="4">
    <source>
        <dbReference type="PROSITE-ProRule" id="PRU00042"/>
    </source>
</evidence>
<keyword evidence="1" id="KW-0479">Metal-binding</keyword>
<dbReference type="Gene3D" id="3.30.160.60">
    <property type="entry name" value="Classic Zinc Finger"/>
    <property type="match status" value="1"/>
</dbReference>